<evidence type="ECO:0000256" key="6">
    <source>
        <dbReference type="ARBA" id="ARBA00022692"/>
    </source>
</evidence>
<dbReference type="GO" id="GO:0006487">
    <property type="term" value="P:protein N-linked glycosylation"/>
    <property type="evidence" value="ECO:0007669"/>
    <property type="project" value="TreeGrafter"/>
</dbReference>
<dbReference type="PRINTS" id="PR02050">
    <property type="entry name" value="B14GALTRFASE"/>
</dbReference>
<reference evidence="14" key="1">
    <citation type="thesis" date="2020" institute="ProQuest LLC" country="789 East Eisenhower Parkway, Ann Arbor, MI, USA">
        <title>Comparative Genomics and Chromosome Evolution.</title>
        <authorList>
            <person name="Mudd A.B."/>
        </authorList>
    </citation>
    <scope>NUCLEOTIDE SEQUENCE</scope>
    <source>
        <strain evidence="14">HN-11 Male</strain>
        <tissue evidence="14">Kidney and liver</tissue>
    </source>
</reference>
<dbReference type="GO" id="GO:0008092">
    <property type="term" value="F:cytoskeletal protein binding"/>
    <property type="evidence" value="ECO:0007669"/>
    <property type="project" value="TreeGrafter"/>
</dbReference>
<evidence type="ECO:0000256" key="7">
    <source>
        <dbReference type="ARBA" id="ARBA00022968"/>
    </source>
</evidence>
<dbReference type="AlphaFoldDB" id="A0A8J6F4X2"/>
<dbReference type="InterPro" id="IPR029044">
    <property type="entry name" value="Nucleotide-diphossugar_trans"/>
</dbReference>
<keyword evidence="8" id="KW-1133">Transmembrane helix</keyword>
<evidence type="ECO:0000259" key="13">
    <source>
        <dbReference type="Pfam" id="PF13733"/>
    </source>
</evidence>
<evidence type="ECO:0000256" key="4">
    <source>
        <dbReference type="ARBA" id="ARBA00022676"/>
    </source>
</evidence>
<evidence type="ECO:0000313" key="15">
    <source>
        <dbReference type="Proteomes" id="UP000770717"/>
    </source>
</evidence>
<sequence>FFLPHFKDGDSTFNRAKLLNIGYKEALKEYDYNCFVFSDVDLIPMDDRNIYKCYSQPRHLSVSMDKFGFGLPYNQYFGGVAALSKQQFEKINGFPNNFWGWGGEDDDIYNRIVSRGMSISRPDGITGKCRMIRHDRDAKNDPNPKRFDLIAHTRQTMNSDGINSLTYSVRSVEKFPLYTRVNVDVCQDKPC</sequence>
<evidence type="ECO:0000256" key="11">
    <source>
        <dbReference type="ARBA" id="ARBA00023211"/>
    </source>
</evidence>
<comment type="pathway">
    <text evidence="2">Protein modification; protein glycosylation.</text>
</comment>
<keyword evidence="6" id="KW-0812">Transmembrane</keyword>
<dbReference type="PANTHER" id="PTHR19300">
    <property type="entry name" value="BETA-1,4-GALACTOSYLTRANSFERASE"/>
    <property type="match status" value="1"/>
</dbReference>
<comment type="subcellular location">
    <subcellularLocation>
        <location evidence="1">Golgi apparatus membrane</location>
        <topology evidence="1">Single-pass type II membrane protein</topology>
    </subcellularLocation>
</comment>
<dbReference type="Gene3D" id="3.90.550.10">
    <property type="entry name" value="Spore Coat Polysaccharide Biosynthesis Protein SpsA, Chain A"/>
    <property type="match status" value="1"/>
</dbReference>
<keyword evidence="9" id="KW-0472">Membrane</keyword>
<feature type="non-terminal residue" evidence="14">
    <location>
        <position position="191"/>
    </location>
</feature>
<dbReference type="OrthoDB" id="10016069at2759"/>
<dbReference type="UniPathway" id="UPA00378"/>
<dbReference type="InterPro" id="IPR027995">
    <property type="entry name" value="Galactosyl_T_N"/>
</dbReference>
<evidence type="ECO:0000256" key="8">
    <source>
        <dbReference type="ARBA" id="ARBA00022989"/>
    </source>
</evidence>
<accession>A0A8J6F4X2</accession>
<keyword evidence="11" id="KW-0464">Manganese</keyword>
<feature type="domain" description="Galactosyltransferase C-terminal" evidence="12">
    <location>
        <begin position="58"/>
        <end position="135"/>
    </location>
</feature>
<keyword evidence="7" id="KW-0735">Signal-anchor</keyword>
<name>A0A8J6F4X2_ELECQ</name>
<dbReference type="CDD" id="cd00899">
    <property type="entry name" value="b4GalT"/>
    <property type="match status" value="1"/>
</dbReference>
<dbReference type="Pfam" id="PF02709">
    <property type="entry name" value="Glyco_transf_7C"/>
    <property type="match status" value="1"/>
</dbReference>
<evidence type="ECO:0000259" key="12">
    <source>
        <dbReference type="Pfam" id="PF02709"/>
    </source>
</evidence>
<evidence type="ECO:0008006" key="16">
    <source>
        <dbReference type="Google" id="ProtNLM"/>
    </source>
</evidence>
<keyword evidence="4" id="KW-0328">Glycosyltransferase</keyword>
<evidence type="ECO:0000256" key="10">
    <source>
        <dbReference type="ARBA" id="ARBA00023180"/>
    </source>
</evidence>
<dbReference type="InterPro" id="IPR003859">
    <property type="entry name" value="Galactosyl_T"/>
</dbReference>
<dbReference type="SUPFAM" id="SSF53448">
    <property type="entry name" value="Nucleotide-diphospho-sugar transferases"/>
    <property type="match status" value="1"/>
</dbReference>
<dbReference type="Proteomes" id="UP000770717">
    <property type="component" value="Unassembled WGS sequence"/>
</dbReference>
<proteinExistence type="inferred from homology"/>
<protein>
    <recommendedName>
        <fullName evidence="16">Beta-1,4-galactosyltransferase 1</fullName>
    </recommendedName>
</protein>
<gene>
    <name evidence="14" type="ORF">GDO78_012132</name>
</gene>
<comment type="similarity">
    <text evidence="3">Belongs to the glycosyltransferase 7 family.</text>
</comment>
<evidence type="ECO:0000313" key="14">
    <source>
        <dbReference type="EMBL" id="KAG9480506.1"/>
    </source>
</evidence>
<dbReference type="GO" id="GO:0000139">
    <property type="term" value="C:Golgi membrane"/>
    <property type="evidence" value="ECO:0007669"/>
    <property type="project" value="UniProtKB-SubCell"/>
</dbReference>
<comment type="caution">
    <text evidence="14">The sequence shown here is derived from an EMBL/GenBank/DDBJ whole genome shotgun (WGS) entry which is preliminary data.</text>
</comment>
<dbReference type="EMBL" id="WNTK01000007">
    <property type="protein sequence ID" value="KAG9480506.1"/>
    <property type="molecule type" value="Genomic_DNA"/>
</dbReference>
<organism evidence="14 15">
    <name type="scientific">Eleutherodactylus coqui</name>
    <name type="common">Puerto Rican coqui</name>
    <dbReference type="NCBI Taxonomy" id="57060"/>
    <lineage>
        <taxon>Eukaryota</taxon>
        <taxon>Metazoa</taxon>
        <taxon>Chordata</taxon>
        <taxon>Craniata</taxon>
        <taxon>Vertebrata</taxon>
        <taxon>Euteleostomi</taxon>
        <taxon>Amphibia</taxon>
        <taxon>Batrachia</taxon>
        <taxon>Anura</taxon>
        <taxon>Neobatrachia</taxon>
        <taxon>Hyloidea</taxon>
        <taxon>Eleutherodactylidae</taxon>
        <taxon>Eleutherodactylinae</taxon>
        <taxon>Eleutherodactylus</taxon>
        <taxon>Eleutherodactylus</taxon>
    </lineage>
</organism>
<dbReference type="GO" id="GO:0003831">
    <property type="term" value="F:beta-N-acetylglucosaminylglycopeptide beta-1,4-galactosyltransferase activity"/>
    <property type="evidence" value="ECO:0007669"/>
    <property type="project" value="TreeGrafter"/>
</dbReference>
<keyword evidence="15" id="KW-1185">Reference proteome</keyword>
<evidence type="ECO:0000256" key="2">
    <source>
        <dbReference type="ARBA" id="ARBA00004922"/>
    </source>
</evidence>
<keyword evidence="5" id="KW-0808">Transferase</keyword>
<dbReference type="PANTHER" id="PTHR19300:SF5">
    <property type="entry name" value="BETA-1,4-GALACTOSYLTRANSFERASE 1"/>
    <property type="match status" value="1"/>
</dbReference>
<evidence type="ECO:0000256" key="3">
    <source>
        <dbReference type="ARBA" id="ARBA00005735"/>
    </source>
</evidence>
<feature type="domain" description="Galactosyltransferase N-terminal" evidence="13">
    <location>
        <begin position="8"/>
        <end position="53"/>
    </location>
</feature>
<evidence type="ECO:0000256" key="1">
    <source>
        <dbReference type="ARBA" id="ARBA00004323"/>
    </source>
</evidence>
<dbReference type="InterPro" id="IPR027791">
    <property type="entry name" value="Galactosyl_T_C"/>
</dbReference>
<dbReference type="GO" id="GO:0005975">
    <property type="term" value="P:carbohydrate metabolic process"/>
    <property type="evidence" value="ECO:0007669"/>
    <property type="project" value="InterPro"/>
</dbReference>
<dbReference type="Pfam" id="PF13733">
    <property type="entry name" value="Glyco_transf_7N"/>
    <property type="match status" value="1"/>
</dbReference>
<evidence type="ECO:0000256" key="9">
    <source>
        <dbReference type="ARBA" id="ARBA00023136"/>
    </source>
</evidence>
<keyword evidence="10" id="KW-0325">Glycoprotein</keyword>
<evidence type="ECO:0000256" key="5">
    <source>
        <dbReference type="ARBA" id="ARBA00022679"/>
    </source>
</evidence>